<name>A0ABN9SLB3_9DINO</name>
<gene>
    <name evidence="2" type="ORF">PCOR1329_LOCUS30566</name>
</gene>
<reference evidence="2" key="1">
    <citation type="submission" date="2023-10" db="EMBL/GenBank/DDBJ databases">
        <authorList>
            <person name="Chen Y."/>
            <person name="Shah S."/>
            <person name="Dougan E. K."/>
            <person name="Thang M."/>
            <person name="Chan C."/>
        </authorList>
    </citation>
    <scope>NUCLEOTIDE SEQUENCE [LARGE SCALE GENOMIC DNA]</scope>
</reference>
<feature type="region of interest" description="Disordered" evidence="1">
    <location>
        <begin position="74"/>
        <end position="107"/>
    </location>
</feature>
<dbReference type="EMBL" id="CAUYUJ010011780">
    <property type="protein sequence ID" value="CAK0832584.1"/>
    <property type="molecule type" value="Genomic_DNA"/>
</dbReference>
<dbReference type="Proteomes" id="UP001189429">
    <property type="component" value="Unassembled WGS sequence"/>
</dbReference>
<keyword evidence="3" id="KW-1185">Reference proteome</keyword>
<accession>A0ABN9SLB3</accession>
<evidence type="ECO:0000256" key="1">
    <source>
        <dbReference type="SAM" id="MobiDB-lite"/>
    </source>
</evidence>
<proteinExistence type="predicted"/>
<evidence type="ECO:0000313" key="2">
    <source>
        <dbReference type="EMBL" id="CAK0832584.1"/>
    </source>
</evidence>
<sequence>MFLLQYRWSTTYLVDVRVRPEAAAPPRRQLLVHPGQASRCYPRSSACTRHVPAPIWSGAPPALLTCVFSLQLQRRPDASRSYTQARPAEPPRRGRTRGPVAPGTSKC</sequence>
<organism evidence="2 3">
    <name type="scientific">Prorocentrum cordatum</name>
    <dbReference type="NCBI Taxonomy" id="2364126"/>
    <lineage>
        <taxon>Eukaryota</taxon>
        <taxon>Sar</taxon>
        <taxon>Alveolata</taxon>
        <taxon>Dinophyceae</taxon>
        <taxon>Prorocentrales</taxon>
        <taxon>Prorocentraceae</taxon>
        <taxon>Prorocentrum</taxon>
    </lineage>
</organism>
<comment type="caution">
    <text evidence="2">The sequence shown here is derived from an EMBL/GenBank/DDBJ whole genome shotgun (WGS) entry which is preliminary data.</text>
</comment>
<protein>
    <submittedName>
        <fullName evidence="2">Uncharacterized protein</fullName>
    </submittedName>
</protein>
<evidence type="ECO:0000313" key="3">
    <source>
        <dbReference type="Proteomes" id="UP001189429"/>
    </source>
</evidence>